<dbReference type="AlphaFoldDB" id="A0A2P2C4V3"/>
<dbReference type="SUPFAM" id="SSF47336">
    <property type="entry name" value="ACP-like"/>
    <property type="match status" value="1"/>
</dbReference>
<organism evidence="2">
    <name type="scientific">metagenome</name>
    <dbReference type="NCBI Taxonomy" id="256318"/>
    <lineage>
        <taxon>unclassified sequences</taxon>
        <taxon>metagenomes</taxon>
    </lineage>
</organism>
<sequence length="94" mass="10516">MQEQMERDQIRETLREFMGDNYLFGDTDRLPADEESLLEKGVVDSTGILELIEFLEDRFGIEVAESETVFENLGSIGGLTRFVLAKTGATQPVG</sequence>
<dbReference type="Gene3D" id="1.10.1200.10">
    <property type="entry name" value="ACP-like"/>
    <property type="match status" value="1"/>
</dbReference>
<dbReference type="InterPro" id="IPR036736">
    <property type="entry name" value="ACP-like_sf"/>
</dbReference>
<feature type="domain" description="Carrier" evidence="1">
    <location>
        <begin position="1"/>
        <end position="87"/>
    </location>
</feature>
<proteinExistence type="predicted"/>
<dbReference type="PROSITE" id="PS50075">
    <property type="entry name" value="CARRIER"/>
    <property type="match status" value="1"/>
</dbReference>
<gene>
    <name evidence="2" type="ORF">NOCA1120339</name>
</gene>
<accession>A0A2P2C4V3</accession>
<evidence type="ECO:0000313" key="2">
    <source>
        <dbReference type="EMBL" id="CUR57036.1"/>
    </source>
</evidence>
<protein>
    <recommendedName>
        <fullName evidence="1">Carrier domain-containing protein</fullName>
    </recommendedName>
</protein>
<reference evidence="2" key="1">
    <citation type="submission" date="2015-08" db="EMBL/GenBank/DDBJ databases">
        <authorList>
            <person name="Babu N.S."/>
            <person name="Beckwith C.J."/>
            <person name="Beseler K.G."/>
            <person name="Brison A."/>
            <person name="Carone J.V."/>
            <person name="Caskin T.P."/>
            <person name="Diamond M."/>
            <person name="Durham M.E."/>
            <person name="Foxe J.M."/>
            <person name="Go M."/>
            <person name="Henderson B.A."/>
            <person name="Jones I.B."/>
            <person name="McGettigan J.A."/>
            <person name="Micheletti S.J."/>
            <person name="Nasrallah M.E."/>
            <person name="Ortiz D."/>
            <person name="Piller C.R."/>
            <person name="Privatt S.R."/>
            <person name="Schneider S.L."/>
            <person name="Sharp S."/>
            <person name="Smith T.C."/>
            <person name="Stanton J.D."/>
            <person name="Ullery H.E."/>
            <person name="Wilson R.J."/>
            <person name="Serrano M.G."/>
            <person name="Buck G."/>
            <person name="Lee V."/>
            <person name="Wang Y."/>
            <person name="Carvalho R."/>
            <person name="Voegtly L."/>
            <person name="Shi R."/>
            <person name="Duckworth R."/>
            <person name="Johnson A."/>
            <person name="Loviza R."/>
            <person name="Walstead R."/>
            <person name="Shah Z."/>
            <person name="Kiflezghi M."/>
            <person name="Wade K."/>
            <person name="Ball S.L."/>
            <person name="Bradley K.W."/>
            <person name="Asai D.J."/>
            <person name="Bowman C.A."/>
            <person name="Russell D.A."/>
            <person name="Pope W.H."/>
            <person name="Jacobs-Sera D."/>
            <person name="Hendrix R.W."/>
            <person name="Hatfull G.F."/>
        </authorList>
    </citation>
    <scope>NUCLEOTIDE SEQUENCE</scope>
</reference>
<dbReference type="EMBL" id="CZKB01000004">
    <property type="protein sequence ID" value="CUR57036.1"/>
    <property type="molecule type" value="Genomic_DNA"/>
</dbReference>
<dbReference type="InterPro" id="IPR009081">
    <property type="entry name" value="PP-bd_ACP"/>
</dbReference>
<name>A0A2P2C4V3_9ZZZZ</name>
<evidence type="ECO:0000259" key="1">
    <source>
        <dbReference type="PROSITE" id="PS50075"/>
    </source>
</evidence>